<dbReference type="VEuPathDB" id="FungiDB:H310_11423"/>
<organism evidence="2">
    <name type="scientific">Aphanomyces invadans</name>
    <dbReference type="NCBI Taxonomy" id="157072"/>
    <lineage>
        <taxon>Eukaryota</taxon>
        <taxon>Sar</taxon>
        <taxon>Stramenopiles</taxon>
        <taxon>Oomycota</taxon>
        <taxon>Saprolegniomycetes</taxon>
        <taxon>Saprolegniales</taxon>
        <taxon>Verrucalvaceae</taxon>
        <taxon>Aphanomyces</taxon>
    </lineage>
</organism>
<protein>
    <submittedName>
        <fullName evidence="2">Uncharacterized protein</fullName>
    </submittedName>
</protein>
<accession>A0A024TP59</accession>
<dbReference type="RefSeq" id="XP_008876331.1">
    <property type="nucleotide sequence ID" value="XM_008878109.1"/>
</dbReference>
<sequence length="720" mass="79659">MLRQGDQKMATEANVPRLPLEDSAVTLASVTELVKDMQREHDAQLAKERELVVHQVLQSLETTGLLRRKKPRAAKHTTKLDKRLQSLLHHSLSDTGLHYPHVVPVEASSTVLPASIVRPLVLERREHTDESMDARMPAVSKKRHTSKRDILAQAVAGIASEPTTVDVAASSKLAPEKPPELVEPILRRSKRSANMDKKTWVILEQSKKLLQATKASGYKPGVIAPKPHFEEFCAQLTSPNSGEQLSTAASITTPIEDPTAADATGVIHDGPAETMTDGGGNNQPDEAKPVPASYQLSLLEPFPTSLATENTDKAWENELARQILSLYATSMSTKKHQQQHLQERPLSASPTKSDGKYDSARGSRRHSVQKLPALTEADRKKRIQYIQDSWQPSHVENGKVVLCMPKIPKPIWFAGTGIVMATWCSLAVPVTEAKLSACRVDESSLDGAAMLCRHKLCHELRHLEHDFEFEQYLAVVETLLMSRVRAKQPQGGAPLDELDLKLWKQFVITANAFASRAIDLKKFPLALTLVKKTEAILDGATCLSASRTELLAYIADTYAYYYYSRNKASAAMTYLSKAHGVHSKHGEWSHLAKCKLHMANLLSKLEQHPEAVVQLQLILALVEEAKLEDDGGGASAQKLCLVAVCYNNLALEQLHLKDVDGAATSSQNARRLARLCLSYSNRWLRQFENTHKAVIRAMATIMGDQGDVDMELVMKYDLEA</sequence>
<feature type="region of interest" description="Disordered" evidence="1">
    <location>
        <begin position="334"/>
        <end position="373"/>
    </location>
</feature>
<dbReference type="AlphaFoldDB" id="A0A024TP59"/>
<evidence type="ECO:0000313" key="2">
    <source>
        <dbReference type="EMBL" id="ETV95157.1"/>
    </source>
</evidence>
<dbReference type="GeneID" id="20088473"/>
<dbReference type="SUPFAM" id="SSF48452">
    <property type="entry name" value="TPR-like"/>
    <property type="match status" value="1"/>
</dbReference>
<dbReference type="InterPro" id="IPR011990">
    <property type="entry name" value="TPR-like_helical_dom_sf"/>
</dbReference>
<evidence type="ECO:0000256" key="1">
    <source>
        <dbReference type="SAM" id="MobiDB-lite"/>
    </source>
</evidence>
<gene>
    <name evidence="2" type="ORF">H310_11423</name>
</gene>
<dbReference type="Gene3D" id="1.25.40.10">
    <property type="entry name" value="Tetratricopeptide repeat domain"/>
    <property type="match status" value="1"/>
</dbReference>
<reference evidence="2" key="1">
    <citation type="submission" date="2013-12" db="EMBL/GenBank/DDBJ databases">
        <title>The Genome Sequence of Aphanomyces invadans NJM9701.</title>
        <authorList>
            <consortium name="The Broad Institute Genomics Platform"/>
            <person name="Russ C."/>
            <person name="Tyler B."/>
            <person name="van West P."/>
            <person name="Dieguez-Uribeondo J."/>
            <person name="Young S.K."/>
            <person name="Zeng Q."/>
            <person name="Gargeya S."/>
            <person name="Fitzgerald M."/>
            <person name="Abouelleil A."/>
            <person name="Alvarado L."/>
            <person name="Chapman S.B."/>
            <person name="Gainer-Dewar J."/>
            <person name="Goldberg J."/>
            <person name="Griggs A."/>
            <person name="Gujja S."/>
            <person name="Hansen M."/>
            <person name="Howarth C."/>
            <person name="Imamovic A."/>
            <person name="Ireland A."/>
            <person name="Larimer J."/>
            <person name="McCowan C."/>
            <person name="Murphy C."/>
            <person name="Pearson M."/>
            <person name="Poon T.W."/>
            <person name="Priest M."/>
            <person name="Roberts A."/>
            <person name="Saif S."/>
            <person name="Shea T."/>
            <person name="Sykes S."/>
            <person name="Wortman J."/>
            <person name="Nusbaum C."/>
            <person name="Birren B."/>
        </authorList>
    </citation>
    <scope>NUCLEOTIDE SEQUENCE [LARGE SCALE GENOMIC DNA]</scope>
    <source>
        <strain evidence="2">NJM9701</strain>
    </source>
</reference>
<dbReference type="OrthoDB" id="201140at2759"/>
<dbReference type="eggNOG" id="ENOG502RU8C">
    <property type="taxonomic scope" value="Eukaryota"/>
</dbReference>
<name>A0A024TP59_9STRA</name>
<proteinExistence type="predicted"/>
<dbReference type="EMBL" id="KI913982">
    <property type="protein sequence ID" value="ETV95157.1"/>
    <property type="molecule type" value="Genomic_DNA"/>
</dbReference>